<dbReference type="PANTHER" id="PTHR42718:SF39">
    <property type="entry name" value="ACTINORHODIN TRANSPORTER-RELATED"/>
    <property type="match status" value="1"/>
</dbReference>
<feature type="transmembrane region" description="Helical" evidence="6">
    <location>
        <begin position="429"/>
        <end position="451"/>
    </location>
</feature>
<feature type="transmembrane region" description="Helical" evidence="6">
    <location>
        <begin position="360"/>
        <end position="383"/>
    </location>
</feature>
<sequence length="465" mass="46419">MLAVAVVMLAVAMDLIDTSAVNVALPSLQGGFSLGAAGVQWVVAGYSLPFAVLLLAGGRLGDVLGYRRAFLAGTAGFLAASLGCALAPGPGVLIGARTAQGAAAALMVPQATSLLQLMYAPGERARVMGLFGALAGLAAALGPLTGGALLRLDLPGADWRPVFLLNVPVALAALAAGAALLPPGGSPRAVRLDPRGTALAVAGLGLLVLPLVQGPALHWPPWCALSLAAAVPVLGLLVADQRVRGRRPGTTLVDPGLFRHRSFGSGLLLSLLVEAVMGGLMLAATLTLQDGLGLRPLAAALTTLPMVAGMVVGVVVLAEPLTPRLGRHVVTAGCALLAAGTAAMAWVLHHGGDRTHVWALLPELAVVGAGLGMLMGPLFAVTLQHVAPADAGAASGVLESVEQLGGVLGVVSVGTLFLHRAAGHGSVAAFGWAAGAVLALVALAVAAVPALPRHFRTEEELGLEV</sequence>
<comment type="subcellular location">
    <subcellularLocation>
        <location evidence="1">Cell membrane</location>
        <topology evidence="1">Multi-pass membrane protein</topology>
    </subcellularLocation>
</comment>
<feature type="transmembrane region" description="Helical" evidence="6">
    <location>
        <begin position="219"/>
        <end position="239"/>
    </location>
</feature>
<feature type="transmembrane region" description="Helical" evidence="6">
    <location>
        <begin position="127"/>
        <end position="150"/>
    </location>
</feature>
<feature type="transmembrane region" description="Helical" evidence="6">
    <location>
        <begin position="162"/>
        <end position="184"/>
    </location>
</feature>
<dbReference type="Proteomes" id="UP000734511">
    <property type="component" value="Unassembled WGS sequence"/>
</dbReference>
<evidence type="ECO:0000313" key="9">
    <source>
        <dbReference type="Proteomes" id="UP000734511"/>
    </source>
</evidence>
<name>A0ABX0ZL13_9ACTN</name>
<evidence type="ECO:0000313" key="8">
    <source>
        <dbReference type="EMBL" id="NJP44540.1"/>
    </source>
</evidence>
<feature type="transmembrane region" description="Helical" evidence="6">
    <location>
        <begin position="267"/>
        <end position="288"/>
    </location>
</feature>
<feature type="domain" description="Major facilitator superfamily (MFS) profile" evidence="7">
    <location>
        <begin position="3"/>
        <end position="452"/>
    </location>
</feature>
<keyword evidence="4 6" id="KW-0472">Membrane</keyword>
<evidence type="ECO:0000256" key="4">
    <source>
        <dbReference type="ARBA" id="ARBA00023136"/>
    </source>
</evidence>
<dbReference type="RefSeq" id="WP_167983401.1">
    <property type="nucleotide sequence ID" value="NZ_JAATEJ010000009.1"/>
</dbReference>
<organism evidence="8 9">
    <name type="scientific">Actinacidiphila epipremni</name>
    <dbReference type="NCBI Taxonomy" id="2053013"/>
    <lineage>
        <taxon>Bacteria</taxon>
        <taxon>Bacillati</taxon>
        <taxon>Actinomycetota</taxon>
        <taxon>Actinomycetes</taxon>
        <taxon>Kitasatosporales</taxon>
        <taxon>Streptomycetaceae</taxon>
        <taxon>Actinacidiphila</taxon>
    </lineage>
</organism>
<comment type="caution">
    <text evidence="8">The sequence shown here is derived from an EMBL/GenBank/DDBJ whole genome shotgun (WGS) entry which is preliminary data.</text>
</comment>
<dbReference type="InterPro" id="IPR036259">
    <property type="entry name" value="MFS_trans_sf"/>
</dbReference>
<protein>
    <submittedName>
        <fullName evidence="8">MFS transporter</fullName>
    </submittedName>
</protein>
<feature type="transmembrane region" description="Helical" evidence="6">
    <location>
        <begin position="69"/>
        <end position="89"/>
    </location>
</feature>
<dbReference type="InterPro" id="IPR020846">
    <property type="entry name" value="MFS_dom"/>
</dbReference>
<reference evidence="8 9" key="1">
    <citation type="submission" date="2020-03" db="EMBL/GenBank/DDBJ databases">
        <title>WGS of actinomycetes isolated from Thailand.</title>
        <authorList>
            <person name="Thawai C."/>
        </authorList>
    </citation>
    <scope>NUCLEOTIDE SEQUENCE [LARGE SCALE GENOMIC DNA]</scope>
    <source>
        <strain evidence="8 9">PRB2-1</strain>
    </source>
</reference>
<evidence type="ECO:0000259" key="7">
    <source>
        <dbReference type="PROSITE" id="PS50850"/>
    </source>
</evidence>
<accession>A0ABX0ZL13</accession>
<evidence type="ECO:0000256" key="6">
    <source>
        <dbReference type="SAM" id="Phobius"/>
    </source>
</evidence>
<keyword evidence="5" id="KW-0046">Antibiotic resistance</keyword>
<feature type="transmembrane region" description="Helical" evidence="6">
    <location>
        <begin position="294"/>
        <end position="317"/>
    </location>
</feature>
<dbReference type="EMBL" id="JAATEJ010000009">
    <property type="protein sequence ID" value="NJP44540.1"/>
    <property type="molecule type" value="Genomic_DNA"/>
</dbReference>
<keyword evidence="2 6" id="KW-0812">Transmembrane</keyword>
<evidence type="ECO:0000256" key="2">
    <source>
        <dbReference type="ARBA" id="ARBA00022692"/>
    </source>
</evidence>
<dbReference type="SUPFAM" id="SSF103473">
    <property type="entry name" value="MFS general substrate transporter"/>
    <property type="match status" value="1"/>
</dbReference>
<dbReference type="InterPro" id="IPR011701">
    <property type="entry name" value="MFS"/>
</dbReference>
<evidence type="ECO:0000256" key="3">
    <source>
        <dbReference type="ARBA" id="ARBA00022989"/>
    </source>
</evidence>
<evidence type="ECO:0000256" key="5">
    <source>
        <dbReference type="ARBA" id="ARBA00023251"/>
    </source>
</evidence>
<dbReference type="PROSITE" id="PS50850">
    <property type="entry name" value="MFS"/>
    <property type="match status" value="1"/>
</dbReference>
<proteinExistence type="predicted"/>
<keyword evidence="3 6" id="KW-1133">Transmembrane helix</keyword>
<dbReference type="Pfam" id="PF07690">
    <property type="entry name" value="MFS_1"/>
    <property type="match status" value="1"/>
</dbReference>
<feature type="transmembrane region" description="Helical" evidence="6">
    <location>
        <begin position="34"/>
        <end position="57"/>
    </location>
</feature>
<keyword evidence="9" id="KW-1185">Reference proteome</keyword>
<feature type="transmembrane region" description="Helical" evidence="6">
    <location>
        <begin position="329"/>
        <end position="348"/>
    </location>
</feature>
<gene>
    <name evidence="8" type="ORF">HCN08_14220</name>
</gene>
<evidence type="ECO:0000256" key="1">
    <source>
        <dbReference type="ARBA" id="ARBA00004651"/>
    </source>
</evidence>
<dbReference type="PANTHER" id="PTHR42718">
    <property type="entry name" value="MAJOR FACILITATOR SUPERFAMILY MULTIDRUG TRANSPORTER MFSC"/>
    <property type="match status" value="1"/>
</dbReference>
<dbReference type="Gene3D" id="1.20.1720.10">
    <property type="entry name" value="Multidrug resistance protein D"/>
    <property type="match status" value="2"/>
</dbReference>